<name>A0A7R9GTK3_TIMPO</name>
<accession>A0A7R9GTK3</accession>
<gene>
    <name evidence="2" type="ORF">TPSB3V08_LOCUS267</name>
</gene>
<proteinExistence type="predicted"/>
<reference evidence="2" key="1">
    <citation type="submission" date="2020-11" db="EMBL/GenBank/DDBJ databases">
        <authorList>
            <person name="Tran Van P."/>
        </authorList>
    </citation>
    <scope>NUCLEOTIDE SEQUENCE</scope>
</reference>
<dbReference type="EMBL" id="OD000083">
    <property type="protein sequence ID" value="CAD7395661.1"/>
    <property type="molecule type" value="Genomic_DNA"/>
</dbReference>
<sequence length="166" mass="18121">MIMKSGKKIQGGKNEEEVQEQLEEVKGYEPVSPSLPASRGSPSQRGQASTAAALLTGTSHLRSCPSHGPAIVRTRYPFLCYYPPPRFVLTQHEEPRHSLQALPDSCLPGHLHSPIPTPRHNLSRTSEPQQTLKTTPGRAATLFLSTFPVVVGGTSLMPLSEPFFQL</sequence>
<protein>
    <submittedName>
        <fullName evidence="2">Uncharacterized protein</fullName>
    </submittedName>
</protein>
<dbReference type="AlphaFoldDB" id="A0A7R9GTK3"/>
<evidence type="ECO:0000313" key="2">
    <source>
        <dbReference type="EMBL" id="CAD7395661.1"/>
    </source>
</evidence>
<feature type="region of interest" description="Disordered" evidence="1">
    <location>
        <begin position="1"/>
        <end position="50"/>
    </location>
</feature>
<organism evidence="2">
    <name type="scientific">Timema poppense</name>
    <name type="common">Walking stick</name>
    <dbReference type="NCBI Taxonomy" id="170557"/>
    <lineage>
        <taxon>Eukaryota</taxon>
        <taxon>Metazoa</taxon>
        <taxon>Ecdysozoa</taxon>
        <taxon>Arthropoda</taxon>
        <taxon>Hexapoda</taxon>
        <taxon>Insecta</taxon>
        <taxon>Pterygota</taxon>
        <taxon>Neoptera</taxon>
        <taxon>Polyneoptera</taxon>
        <taxon>Phasmatodea</taxon>
        <taxon>Timematodea</taxon>
        <taxon>Timematoidea</taxon>
        <taxon>Timematidae</taxon>
        <taxon>Timema</taxon>
    </lineage>
</organism>
<evidence type="ECO:0000256" key="1">
    <source>
        <dbReference type="SAM" id="MobiDB-lite"/>
    </source>
</evidence>